<dbReference type="AlphaFoldDB" id="A0A1G4QIX3"/>
<dbReference type="Pfam" id="PF13478">
    <property type="entry name" value="XdhC_C"/>
    <property type="match status" value="1"/>
</dbReference>
<dbReference type="InterPro" id="IPR027051">
    <property type="entry name" value="XdhC_Rossmann_dom"/>
</dbReference>
<reference evidence="4" key="1">
    <citation type="submission" date="2016-10" db="EMBL/GenBank/DDBJ databases">
        <authorList>
            <person name="Varghese N."/>
            <person name="Submissions S."/>
        </authorList>
    </citation>
    <scope>NUCLEOTIDE SEQUENCE [LARGE SCALE GENOMIC DNA]</scope>
    <source>
        <strain evidence="4">CGMCC 1.1761</strain>
    </source>
</reference>
<feature type="domain" description="XdhC- CoxI" evidence="1">
    <location>
        <begin position="23"/>
        <end position="89"/>
    </location>
</feature>
<name>A0A1G4QIX3_9HYPH</name>
<evidence type="ECO:0000259" key="1">
    <source>
        <dbReference type="Pfam" id="PF02625"/>
    </source>
</evidence>
<evidence type="ECO:0000259" key="2">
    <source>
        <dbReference type="Pfam" id="PF13478"/>
    </source>
</evidence>
<feature type="domain" description="XdhC Rossmann" evidence="2">
    <location>
        <begin position="156"/>
        <end position="297"/>
    </location>
</feature>
<protein>
    <submittedName>
        <fullName evidence="3">Xanthine dehydrogenase accessory factor</fullName>
    </submittedName>
</protein>
<dbReference type="EMBL" id="FMTP01000001">
    <property type="protein sequence ID" value="SCW44039.1"/>
    <property type="molecule type" value="Genomic_DNA"/>
</dbReference>
<gene>
    <name evidence="3" type="ORF">SAMN05660859_1219</name>
</gene>
<dbReference type="Proteomes" id="UP000198889">
    <property type="component" value="Unassembled WGS sequence"/>
</dbReference>
<accession>A0A1G4QIX3</accession>
<dbReference type="Pfam" id="PF02625">
    <property type="entry name" value="XdhC_CoxI"/>
    <property type="match status" value="1"/>
</dbReference>
<dbReference type="RefSeq" id="WP_091436905.1">
    <property type="nucleotide sequence ID" value="NZ_FMTP01000001.1"/>
</dbReference>
<organism evidence="3 4">
    <name type="scientific">Ancylobacter rudongensis</name>
    <dbReference type="NCBI Taxonomy" id="177413"/>
    <lineage>
        <taxon>Bacteria</taxon>
        <taxon>Pseudomonadati</taxon>
        <taxon>Pseudomonadota</taxon>
        <taxon>Alphaproteobacteria</taxon>
        <taxon>Hyphomicrobiales</taxon>
        <taxon>Xanthobacteraceae</taxon>
        <taxon>Ancylobacter</taxon>
    </lineage>
</organism>
<sequence length="332" mass="35247">MQRPDGSWDPFDDHVIDFALARLRQGERVALVTLFSIDGASPRPLGAQMAVTAGGESVGYLSGGCLERAVIAEAQEAMEQGANRLVRYGKGSPYLDIQLPCGSAIELHFDVTLTVAALAKLDRAYRARTTGTLDIGPPPGTKGPVLTRHYRPAPRLLVAGTGAAAVQLLLLGRVSGFETELLSQDAPTRAACAREGLTARPILGTGHARDVAADFRTAFVLMFHDHDWEQDFLAAALASEAFYIGAQGSRSVHAARRQRLLAAGFDASEVARIRGPAGLFHGTKSAYALAASVLAEIIDAEQRQFPSLVSLDHSPVARRYSAARAAAGAVRP</sequence>
<dbReference type="InterPro" id="IPR052698">
    <property type="entry name" value="MoCofactor_Util/Proc"/>
</dbReference>
<dbReference type="PANTHER" id="PTHR30388:SF4">
    <property type="entry name" value="MOLYBDENUM COFACTOR INSERTION CHAPERONE PAOD"/>
    <property type="match status" value="1"/>
</dbReference>
<dbReference type="PANTHER" id="PTHR30388">
    <property type="entry name" value="ALDEHYDE OXIDOREDUCTASE MOLYBDENUM COFACTOR ASSEMBLY PROTEIN"/>
    <property type="match status" value="1"/>
</dbReference>
<dbReference type="InterPro" id="IPR003777">
    <property type="entry name" value="XdhC_CoxI"/>
</dbReference>
<evidence type="ECO:0000313" key="3">
    <source>
        <dbReference type="EMBL" id="SCW44039.1"/>
    </source>
</evidence>
<dbReference type="Gene3D" id="3.40.50.720">
    <property type="entry name" value="NAD(P)-binding Rossmann-like Domain"/>
    <property type="match status" value="1"/>
</dbReference>
<dbReference type="STRING" id="177413.SAMN05660859_1219"/>
<evidence type="ECO:0000313" key="4">
    <source>
        <dbReference type="Proteomes" id="UP000198889"/>
    </source>
</evidence>
<proteinExistence type="predicted"/>
<keyword evidence="4" id="KW-1185">Reference proteome</keyword>